<organism evidence="12 13">
    <name type="scientific">Cryptosporangium aurantiacum</name>
    <dbReference type="NCBI Taxonomy" id="134849"/>
    <lineage>
        <taxon>Bacteria</taxon>
        <taxon>Bacillati</taxon>
        <taxon>Actinomycetota</taxon>
        <taxon>Actinomycetes</taxon>
        <taxon>Cryptosporangiales</taxon>
        <taxon>Cryptosporangiaceae</taxon>
        <taxon>Cryptosporangium</taxon>
    </lineage>
</organism>
<keyword evidence="7" id="KW-1015">Disulfide bond</keyword>
<dbReference type="GO" id="GO:0046872">
    <property type="term" value="F:metal ion binding"/>
    <property type="evidence" value="ECO:0007669"/>
    <property type="project" value="UniProtKB-KW"/>
</dbReference>
<dbReference type="GO" id="GO:0016705">
    <property type="term" value="F:oxidoreductase activity, acting on paired donors, with incorporation or reduction of molecular oxygen"/>
    <property type="evidence" value="ECO:0007669"/>
    <property type="project" value="UniProtKB-ARBA"/>
</dbReference>
<evidence type="ECO:0000256" key="6">
    <source>
        <dbReference type="ARBA" id="ARBA00023014"/>
    </source>
</evidence>
<evidence type="ECO:0000256" key="5">
    <source>
        <dbReference type="ARBA" id="ARBA00023004"/>
    </source>
</evidence>
<evidence type="ECO:0000256" key="4">
    <source>
        <dbReference type="ARBA" id="ARBA00022723"/>
    </source>
</evidence>
<keyword evidence="12" id="KW-0223">Dioxygenase</keyword>
<dbReference type="InterPro" id="IPR036922">
    <property type="entry name" value="Rieske_2Fe-2S_sf"/>
</dbReference>
<dbReference type="RefSeq" id="WP_073266061.1">
    <property type="nucleotide sequence ID" value="NZ_FRCS01000028.1"/>
</dbReference>
<dbReference type="InterPro" id="IPR006311">
    <property type="entry name" value="TAT_signal"/>
</dbReference>
<dbReference type="GO" id="GO:0016020">
    <property type="term" value="C:membrane"/>
    <property type="evidence" value="ECO:0007669"/>
    <property type="project" value="InterPro"/>
</dbReference>
<dbReference type="GO" id="GO:0051537">
    <property type="term" value="F:2 iron, 2 sulfur cluster binding"/>
    <property type="evidence" value="ECO:0007669"/>
    <property type="project" value="UniProtKB-KW"/>
</dbReference>
<keyword evidence="13" id="KW-1185">Reference proteome</keyword>
<dbReference type="PROSITE" id="PS51318">
    <property type="entry name" value="TAT"/>
    <property type="match status" value="1"/>
</dbReference>
<dbReference type="InterPro" id="IPR005805">
    <property type="entry name" value="Rieske_Fe-S_prot_C"/>
</dbReference>
<dbReference type="AlphaFoldDB" id="A0A1M7RNV6"/>
<keyword evidence="12" id="KW-0560">Oxidoreductase</keyword>
<dbReference type="InterPro" id="IPR014349">
    <property type="entry name" value="Rieske_Fe-S_prot"/>
</dbReference>
<dbReference type="GO" id="GO:0051213">
    <property type="term" value="F:dioxygenase activity"/>
    <property type="evidence" value="ECO:0007669"/>
    <property type="project" value="UniProtKB-KW"/>
</dbReference>
<name>A0A1M7RNV6_9ACTN</name>
<evidence type="ECO:0000256" key="7">
    <source>
        <dbReference type="ARBA" id="ARBA00023157"/>
    </source>
</evidence>
<dbReference type="PRINTS" id="PR00162">
    <property type="entry name" value="RIESKE"/>
</dbReference>
<keyword evidence="5" id="KW-0408">Iron</keyword>
<sequence length="166" mass="16570">MDHLVTEQNRYTRGLLNRRSVLAGAGAVGVTVLASACSTYGDEAATDTAPASPASSAAAPSAAAPTDGAAPAADALAQTSDIPVGGGKIFEAEGVVITQPEAGTFKAFSNVCTHQGCKVNKVETTIDCPCHASKFSISDGSPTAGPAKKALPEKQLNVDGDAITLA</sequence>
<evidence type="ECO:0000256" key="1">
    <source>
        <dbReference type="ARBA" id="ARBA00002494"/>
    </source>
</evidence>
<feature type="region of interest" description="Disordered" evidence="10">
    <location>
        <begin position="44"/>
        <end position="75"/>
    </location>
</feature>
<dbReference type="GO" id="GO:0004497">
    <property type="term" value="F:monooxygenase activity"/>
    <property type="evidence" value="ECO:0007669"/>
    <property type="project" value="UniProtKB-ARBA"/>
</dbReference>
<dbReference type="Gene3D" id="2.102.10.10">
    <property type="entry name" value="Rieske [2Fe-2S] iron-sulphur domain"/>
    <property type="match status" value="1"/>
</dbReference>
<dbReference type="STRING" id="134849.SAMN05443668_12860"/>
<dbReference type="FunFam" id="2.102.10.10:FF:000016">
    <property type="entry name" value="Nitrite reductase/ring-hydroxylating ferredoxin subunit"/>
    <property type="match status" value="1"/>
</dbReference>
<reference evidence="12 13" key="1">
    <citation type="submission" date="2016-11" db="EMBL/GenBank/DDBJ databases">
        <authorList>
            <person name="Jaros S."/>
            <person name="Januszkiewicz K."/>
            <person name="Wedrychowicz H."/>
        </authorList>
    </citation>
    <scope>NUCLEOTIDE SEQUENCE [LARGE SCALE GENOMIC DNA]</scope>
    <source>
        <strain evidence="12 13">DSM 46144</strain>
    </source>
</reference>
<proteinExistence type="predicted"/>
<keyword evidence="6" id="KW-0411">Iron-sulfur</keyword>
<accession>A0A1M7RNV6</accession>
<dbReference type="PROSITE" id="PS51296">
    <property type="entry name" value="RIESKE"/>
    <property type="match status" value="1"/>
</dbReference>
<evidence type="ECO:0000256" key="2">
    <source>
        <dbReference type="ARBA" id="ARBA00015816"/>
    </source>
</evidence>
<evidence type="ECO:0000259" key="11">
    <source>
        <dbReference type="PROSITE" id="PS51296"/>
    </source>
</evidence>
<evidence type="ECO:0000256" key="3">
    <source>
        <dbReference type="ARBA" id="ARBA00022714"/>
    </source>
</evidence>
<dbReference type="Pfam" id="PF00355">
    <property type="entry name" value="Rieske"/>
    <property type="match status" value="1"/>
</dbReference>
<comment type="function">
    <text evidence="1">Iron-sulfur subunit of the cytochrome bc1 complex, an essential component of the respiratory electron transport chain required for ATP synthesis. The bc1 complex catalyzes the oxidation of menaquinol and the reduction of cytochrome c in the respiratory chain. The bc1 complex operates through a Q-cycle mechanism that couples electron transfer to generation of the proton gradient that drives ATP synthesis.</text>
</comment>
<dbReference type="Proteomes" id="UP000184440">
    <property type="component" value="Unassembled WGS sequence"/>
</dbReference>
<dbReference type="CDD" id="cd03467">
    <property type="entry name" value="Rieske"/>
    <property type="match status" value="1"/>
</dbReference>
<feature type="compositionally biased region" description="Low complexity" evidence="10">
    <location>
        <begin position="46"/>
        <end position="75"/>
    </location>
</feature>
<dbReference type="OrthoDB" id="25106at2"/>
<dbReference type="SUPFAM" id="SSF50022">
    <property type="entry name" value="ISP domain"/>
    <property type="match status" value="1"/>
</dbReference>
<dbReference type="EMBL" id="FRCS01000028">
    <property type="protein sequence ID" value="SHN47830.1"/>
    <property type="molecule type" value="Genomic_DNA"/>
</dbReference>
<comment type="cofactor">
    <cofactor evidence="9">
        <name>[2Fe-2S] cluster</name>
        <dbReference type="ChEBI" id="CHEBI:190135"/>
    </cofactor>
</comment>
<keyword evidence="4" id="KW-0479">Metal-binding</keyword>
<evidence type="ECO:0000313" key="13">
    <source>
        <dbReference type="Proteomes" id="UP000184440"/>
    </source>
</evidence>
<evidence type="ECO:0000313" key="12">
    <source>
        <dbReference type="EMBL" id="SHN47830.1"/>
    </source>
</evidence>
<protein>
    <recommendedName>
        <fullName evidence="2">Cytochrome bc1 complex Rieske iron-sulfur subunit</fullName>
    </recommendedName>
    <alternativeName>
        <fullName evidence="8">Cytochrome bc1 reductase complex subunit QcrA</fullName>
    </alternativeName>
</protein>
<evidence type="ECO:0000256" key="10">
    <source>
        <dbReference type="SAM" id="MobiDB-lite"/>
    </source>
</evidence>
<dbReference type="PANTHER" id="PTHR10134">
    <property type="entry name" value="CYTOCHROME B-C1 COMPLEX SUBUNIT RIESKE, MITOCHONDRIAL"/>
    <property type="match status" value="1"/>
</dbReference>
<dbReference type="InterPro" id="IPR017941">
    <property type="entry name" value="Rieske_2Fe-2S"/>
</dbReference>
<evidence type="ECO:0000256" key="8">
    <source>
        <dbReference type="ARBA" id="ARBA00029586"/>
    </source>
</evidence>
<gene>
    <name evidence="12" type="ORF">SAMN05443668_12860</name>
</gene>
<evidence type="ECO:0000256" key="9">
    <source>
        <dbReference type="ARBA" id="ARBA00034078"/>
    </source>
</evidence>
<feature type="domain" description="Rieske" evidence="11">
    <location>
        <begin position="74"/>
        <end position="165"/>
    </location>
</feature>
<keyword evidence="3" id="KW-0001">2Fe-2S</keyword>